<dbReference type="OrthoDB" id="9803988at2"/>
<keyword evidence="3 4" id="KW-0732">Signal</keyword>
<evidence type="ECO:0000256" key="4">
    <source>
        <dbReference type="SAM" id="SignalP"/>
    </source>
</evidence>
<accession>A0A506UA45</accession>
<evidence type="ECO:0000256" key="3">
    <source>
        <dbReference type="ARBA" id="ARBA00022729"/>
    </source>
</evidence>
<dbReference type="Pfam" id="PF00496">
    <property type="entry name" value="SBP_bac_5"/>
    <property type="match status" value="1"/>
</dbReference>
<dbReference type="GO" id="GO:0030288">
    <property type="term" value="C:outer membrane-bounded periplasmic space"/>
    <property type="evidence" value="ECO:0007669"/>
    <property type="project" value="UniProtKB-ARBA"/>
</dbReference>
<comment type="similarity">
    <text evidence="2">Belongs to the bacterial solute-binding protein 5 family.</text>
</comment>
<gene>
    <name evidence="6" type="ORF">FJU11_04345</name>
</gene>
<dbReference type="GO" id="GO:0043190">
    <property type="term" value="C:ATP-binding cassette (ABC) transporter complex"/>
    <property type="evidence" value="ECO:0007669"/>
    <property type="project" value="InterPro"/>
</dbReference>
<dbReference type="InterPro" id="IPR030678">
    <property type="entry name" value="Peptide/Ni-bd"/>
</dbReference>
<dbReference type="InterPro" id="IPR039424">
    <property type="entry name" value="SBP_5"/>
</dbReference>
<dbReference type="EMBL" id="VHLH01000005">
    <property type="protein sequence ID" value="TPW30750.1"/>
    <property type="molecule type" value="Genomic_DNA"/>
</dbReference>
<dbReference type="Gene3D" id="3.10.105.10">
    <property type="entry name" value="Dipeptide-binding Protein, Domain 3"/>
    <property type="match status" value="1"/>
</dbReference>
<dbReference type="InterPro" id="IPR000914">
    <property type="entry name" value="SBP_5_dom"/>
</dbReference>
<organism evidence="6 7">
    <name type="scientific">Pararhizobium mangrovi</name>
    <dbReference type="NCBI Taxonomy" id="2590452"/>
    <lineage>
        <taxon>Bacteria</taxon>
        <taxon>Pseudomonadati</taxon>
        <taxon>Pseudomonadota</taxon>
        <taxon>Alphaproteobacteria</taxon>
        <taxon>Hyphomicrobiales</taxon>
        <taxon>Rhizobiaceae</taxon>
        <taxon>Rhizobium/Agrobacterium group</taxon>
        <taxon>Pararhizobium</taxon>
    </lineage>
</organism>
<comment type="caution">
    <text evidence="6">The sequence shown here is derived from an EMBL/GenBank/DDBJ whole genome shotgun (WGS) entry which is preliminary data.</text>
</comment>
<evidence type="ECO:0000256" key="2">
    <source>
        <dbReference type="ARBA" id="ARBA00005695"/>
    </source>
</evidence>
<dbReference type="CDD" id="cd08502">
    <property type="entry name" value="PBP2_NikA_DppA_OppA_like_16"/>
    <property type="match status" value="1"/>
</dbReference>
<name>A0A506UA45_9HYPH</name>
<evidence type="ECO:0000313" key="7">
    <source>
        <dbReference type="Proteomes" id="UP000320314"/>
    </source>
</evidence>
<proteinExistence type="inferred from homology"/>
<feature type="domain" description="Solute-binding protein family 5" evidence="5">
    <location>
        <begin position="69"/>
        <end position="427"/>
    </location>
</feature>
<dbReference type="PANTHER" id="PTHR30290">
    <property type="entry name" value="PERIPLASMIC BINDING COMPONENT OF ABC TRANSPORTER"/>
    <property type="match status" value="1"/>
</dbReference>
<keyword evidence="7" id="KW-1185">Reference proteome</keyword>
<evidence type="ECO:0000256" key="1">
    <source>
        <dbReference type="ARBA" id="ARBA00004418"/>
    </source>
</evidence>
<feature type="chain" id="PRO_5021446560" evidence="4">
    <location>
        <begin position="20"/>
        <end position="508"/>
    </location>
</feature>
<sequence>MFSLAAAAVTALPAMQAYAQDAKKGDDVVTVAIIGEPPTLDPMLSTADVVSIVTQHFFETLYTFDSHWKVRPLLAKSMPKITDDGRTYTIPIREGVTFQDGSKMDAHDVVASLKLWEKVATRGQGVADTIESVTASDDNTVVIKLKKAYAPLLSLLAFSNSAAAIVPQEDIDGEKLTKLIGTGPYKLAEHKPDQYIKLTRFDGYTSRTEPADGTFGERKQIPAEIDFVPVPDGNTRIEGAVAGQYDYADGLSTEAYDRLEKSDKIKPVLLNNFGWPIFAFNLKAGLMTNLKMRQAVEAALAPNDMLLAAFGDKKFFGTDAALFPKKYVWHNEEGSDLYAQADPQKAAKLLKEAGYDGTPLRILTSHQYEFHYQMAQVAKAYLEQAGFKVKLDVVDWATLTERRDNPKLWDIYITHSPFLPEPALTSLYSASSRLGWDDPEKNKLLADFTSTTDQKKREELFAKLQKMVWQQVPFYKVGSFSALSAENPKMSGVPQTPWPFFWNAQFSQ</sequence>
<dbReference type="Gene3D" id="3.40.190.10">
    <property type="entry name" value="Periplasmic binding protein-like II"/>
    <property type="match status" value="1"/>
</dbReference>
<comment type="subcellular location">
    <subcellularLocation>
        <location evidence="1">Periplasm</location>
    </subcellularLocation>
</comment>
<evidence type="ECO:0000259" key="5">
    <source>
        <dbReference type="Pfam" id="PF00496"/>
    </source>
</evidence>
<dbReference type="GO" id="GO:0015833">
    <property type="term" value="P:peptide transport"/>
    <property type="evidence" value="ECO:0007669"/>
    <property type="project" value="TreeGrafter"/>
</dbReference>
<dbReference type="SUPFAM" id="SSF53850">
    <property type="entry name" value="Periplasmic binding protein-like II"/>
    <property type="match status" value="1"/>
</dbReference>
<dbReference type="Proteomes" id="UP000320314">
    <property type="component" value="Unassembled WGS sequence"/>
</dbReference>
<evidence type="ECO:0000313" key="6">
    <source>
        <dbReference type="EMBL" id="TPW30750.1"/>
    </source>
</evidence>
<dbReference type="GO" id="GO:1904680">
    <property type="term" value="F:peptide transmembrane transporter activity"/>
    <property type="evidence" value="ECO:0007669"/>
    <property type="project" value="TreeGrafter"/>
</dbReference>
<feature type="signal peptide" evidence="4">
    <location>
        <begin position="1"/>
        <end position="19"/>
    </location>
</feature>
<dbReference type="PIRSF" id="PIRSF002741">
    <property type="entry name" value="MppA"/>
    <property type="match status" value="1"/>
</dbReference>
<reference evidence="6 7" key="1">
    <citation type="submission" date="2019-06" db="EMBL/GenBank/DDBJ databases">
        <authorList>
            <person name="Li M."/>
        </authorList>
    </citation>
    <scope>NUCLEOTIDE SEQUENCE [LARGE SCALE GENOMIC DNA]</scope>
    <source>
        <strain evidence="6 7">BGMRC6574</strain>
    </source>
</reference>
<protein>
    <submittedName>
        <fullName evidence="6">ABC transporter substrate-binding protein</fullName>
    </submittedName>
</protein>
<dbReference type="AlphaFoldDB" id="A0A506UA45"/>
<dbReference type="PANTHER" id="PTHR30290:SF38">
    <property type="entry name" value="D,D-DIPEPTIDE-BINDING PERIPLASMIC PROTEIN DDPA-RELATED"/>
    <property type="match status" value="1"/>
</dbReference>